<dbReference type="GO" id="GO:0005483">
    <property type="term" value="F:soluble NSF attachment protein activity"/>
    <property type="evidence" value="ECO:0007669"/>
    <property type="project" value="TreeGrafter"/>
</dbReference>
<comment type="caution">
    <text evidence="5">The sequence shown here is derived from an EMBL/GenBank/DDBJ whole genome shotgun (WGS) entry which is preliminary data.</text>
</comment>
<evidence type="ECO:0000256" key="4">
    <source>
        <dbReference type="RuleBase" id="RU367013"/>
    </source>
</evidence>
<gene>
    <name evidence="5" type="ORF">WA026_000609</name>
</gene>
<organism evidence="5 6">
    <name type="scientific">Henosepilachna vigintioctopunctata</name>
    <dbReference type="NCBI Taxonomy" id="420089"/>
    <lineage>
        <taxon>Eukaryota</taxon>
        <taxon>Metazoa</taxon>
        <taxon>Ecdysozoa</taxon>
        <taxon>Arthropoda</taxon>
        <taxon>Hexapoda</taxon>
        <taxon>Insecta</taxon>
        <taxon>Pterygota</taxon>
        <taxon>Neoptera</taxon>
        <taxon>Endopterygota</taxon>
        <taxon>Coleoptera</taxon>
        <taxon>Polyphaga</taxon>
        <taxon>Cucujiformia</taxon>
        <taxon>Coccinelloidea</taxon>
        <taxon>Coccinellidae</taxon>
        <taxon>Epilachninae</taxon>
        <taxon>Epilachnini</taxon>
        <taxon>Henosepilachna</taxon>
    </lineage>
</organism>
<keyword evidence="2 4" id="KW-0813">Transport</keyword>
<keyword evidence="6" id="KW-1185">Reference proteome</keyword>
<dbReference type="PANTHER" id="PTHR13768">
    <property type="entry name" value="SOLUBLE NSF ATTACHMENT PROTEIN SNAP"/>
    <property type="match status" value="1"/>
</dbReference>
<dbReference type="SUPFAM" id="SSF48452">
    <property type="entry name" value="TPR-like"/>
    <property type="match status" value="1"/>
</dbReference>
<comment type="function">
    <text evidence="4">Required for vesicular transport between the endoplasmic reticulum and the Golgi apparatus.</text>
</comment>
<dbReference type="AlphaFoldDB" id="A0AAW1V0Z5"/>
<sequence>MSTIENKAEQLIAEAEKKLTPFSFFSFFFNKSSKIEQAIECYQRAANLLKVSKNWTKAAFCFWKSAELNQENGNRYDAAISYVDAASCYKKCNTQKAIENLQRAIEIFADMGRFAIAAKHHQSIAEICELQLFDIKNAVSHYEQASDYFKSEENNTSSEICLLKVAHYAAMFEDYQKGIEIYQQIALLHIGGTLPTYNIQVFLFKAALCHLCADILSGKFVIQKYAILFPIFEDSNESKFLVEIIESIETDNLNGFIQAKFNYTSKFRCDELVRTLLMRIEKIVANNIDLR</sequence>
<keyword evidence="4" id="KW-0472">Membrane</keyword>
<keyword evidence="4" id="KW-0931">ER-Golgi transport</keyword>
<evidence type="ECO:0000313" key="5">
    <source>
        <dbReference type="EMBL" id="KAK9888355.1"/>
    </source>
</evidence>
<comment type="subcellular location">
    <subcellularLocation>
        <location evidence="4">Membrane</location>
        <topology evidence="4">Peripheral membrane protein</topology>
    </subcellularLocation>
</comment>
<dbReference type="GO" id="GO:0019905">
    <property type="term" value="F:syntaxin binding"/>
    <property type="evidence" value="ECO:0007669"/>
    <property type="project" value="TreeGrafter"/>
</dbReference>
<dbReference type="InterPro" id="IPR000744">
    <property type="entry name" value="NSF_attach"/>
</dbReference>
<evidence type="ECO:0000256" key="2">
    <source>
        <dbReference type="ARBA" id="ARBA00022448"/>
    </source>
</evidence>
<dbReference type="SMART" id="SM00028">
    <property type="entry name" value="TPR"/>
    <property type="match status" value="2"/>
</dbReference>
<dbReference type="GO" id="GO:0035494">
    <property type="term" value="P:SNARE complex disassembly"/>
    <property type="evidence" value="ECO:0007669"/>
    <property type="project" value="TreeGrafter"/>
</dbReference>
<evidence type="ECO:0000256" key="1">
    <source>
        <dbReference type="ARBA" id="ARBA00010050"/>
    </source>
</evidence>
<dbReference type="InterPro" id="IPR011990">
    <property type="entry name" value="TPR-like_helical_dom_sf"/>
</dbReference>
<comment type="similarity">
    <text evidence="1 4">Belongs to the SNAP family.</text>
</comment>
<protein>
    <recommendedName>
        <fullName evidence="7">Alpha-soluble NSF attachment protein</fullName>
    </recommendedName>
</protein>
<accession>A0AAW1V0Z5</accession>
<dbReference type="Gene3D" id="1.25.40.10">
    <property type="entry name" value="Tetratricopeptide repeat domain"/>
    <property type="match status" value="1"/>
</dbReference>
<dbReference type="EMBL" id="JARQZJ010000121">
    <property type="protein sequence ID" value="KAK9888355.1"/>
    <property type="molecule type" value="Genomic_DNA"/>
</dbReference>
<dbReference type="Proteomes" id="UP001431783">
    <property type="component" value="Unassembled WGS sequence"/>
</dbReference>
<dbReference type="GO" id="GO:0006886">
    <property type="term" value="P:intracellular protein transport"/>
    <property type="evidence" value="ECO:0007669"/>
    <property type="project" value="UniProtKB-UniRule"/>
</dbReference>
<dbReference type="PRINTS" id="PR00448">
    <property type="entry name" value="NSFATTACHMNT"/>
</dbReference>
<evidence type="ECO:0000313" key="6">
    <source>
        <dbReference type="Proteomes" id="UP001431783"/>
    </source>
</evidence>
<dbReference type="InterPro" id="IPR019734">
    <property type="entry name" value="TPR_rpt"/>
</dbReference>
<dbReference type="Pfam" id="PF14938">
    <property type="entry name" value="SNAP"/>
    <property type="match status" value="1"/>
</dbReference>
<proteinExistence type="inferred from homology"/>
<dbReference type="PANTHER" id="PTHR13768:SF8">
    <property type="entry name" value="ALPHA-SOLUBLE NSF ATTACHMENT PROTEIN"/>
    <property type="match status" value="1"/>
</dbReference>
<evidence type="ECO:0000256" key="3">
    <source>
        <dbReference type="ARBA" id="ARBA00022927"/>
    </source>
</evidence>
<dbReference type="CDD" id="cd15832">
    <property type="entry name" value="SNAP"/>
    <property type="match status" value="1"/>
</dbReference>
<keyword evidence="3 4" id="KW-0653">Protein transport</keyword>
<evidence type="ECO:0008006" key="7">
    <source>
        <dbReference type="Google" id="ProtNLM"/>
    </source>
</evidence>
<dbReference type="GO" id="GO:0005774">
    <property type="term" value="C:vacuolar membrane"/>
    <property type="evidence" value="ECO:0007669"/>
    <property type="project" value="TreeGrafter"/>
</dbReference>
<reference evidence="5 6" key="1">
    <citation type="submission" date="2023-03" db="EMBL/GenBank/DDBJ databases">
        <title>Genome insight into feeding habits of ladybird beetles.</title>
        <authorList>
            <person name="Li H.-S."/>
            <person name="Huang Y.-H."/>
            <person name="Pang H."/>
        </authorList>
    </citation>
    <scope>NUCLEOTIDE SEQUENCE [LARGE SCALE GENOMIC DNA]</scope>
    <source>
        <strain evidence="5">SYSU_2023b</strain>
        <tissue evidence="5">Whole body</tissue>
    </source>
</reference>
<dbReference type="GO" id="GO:0031201">
    <property type="term" value="C:SNARE complex"/>
    <property type="evidence" value="ECO:0007669"/>
    <property type="project" value="TreeGrafter"/>
</dbReference>
<name>A0AAW1V0Z5_9CUCU</name>